<dbReference type="RefSeq" id="WP_002656713.1">
    <property type="nucleotide sequence ID" value="NZ_JH719942.1"/>
</dbReference>
<gene>
    <name evidence="1" type="ORF">SapgrDRAFT_0299</name>
</gene>
<sequence length="216" mass="25575">MKRVIIICEGPTELEFCREILQPYFLPKNIYIDSPLIKASKGGIVKWGTLKKEIQNYLHQNAIVTTLIDYYGIPDSYNYPAWIEAKEINDKYQRMDFLEQEMKNDIPDPLNQNFIPYYQLHEFEGLLFNNIETFDDLFESSELIDREKLLRDIQDYPNPELINNDPNTSPSKRLQNYIKGYQKTLYGPMIAEHITLNQIRQKCTRFNHWIAAIENS</sequence>
<evidence type="ECO:0008006" key="3">
    <source>
        <dbReference type="Google" id="ProtNLM"/>
    </source>
</evidence>
<accession>J0NX21</accession>
<dbReference type="EMBL" id="JH719942">
    <property type="protein sequence ID" value="EJF52049.1"/>
    <property type="molecule type" value="Genomic_DNA"/>
</dbReference>
<name>J0NX21_9BACT</name>
<dbReference type="Proteomes" id="UP000005113">
    <property type="component" value="Unassembled WGS sequence"/>
</dbReference>
<dbReference type="Pfam" id="PF14103">
    <property type="entry name" value="DUF4276"/>
    <property type="match status" value="1"/>
</dbReference>
<protein>
    <recommendedName>
        <fullName evidence="3">DUF4276 family protein</fullName>
    </recommendedName>
</protein>
<reference evidence="2" key="1">
    <citation type="journal article" date="2012" name="Stand. Genomic Sci.">
        <title>Permanent draft genome sequence of the gliding predator Saprospira grandis strain Sa g1 (= HR1).</title>
        <authorList>
            <person name="Mavromatis K."/>
            <person name="Chertkov O."/>
            <person name="Lapidus A."/>
            <person name="Nolan M."/>
            <person name="Lucas S."/>
            <person name="Tice H."/>
            <person name="Del Rio T.G."/>
            <person name="Cheng J.F."/>
            <person name="Han C."/>
            <person name="Tapia R."/>
            <person name="Bruce D."/>
            <person name="Goodwin L.A."/>
            <person name="Pitluck S."/>
            <person name="Huntemann M."/>
            <person name="Liolios K."/>
            <person name="Pagani I."/>
            <person name="Ivanova N."/>
            <person name="Mikhailova N."/>
            <person name="Pati A."/>
            <person name="Chen A."/>
            <person name="Palaniappan K."/>
            <person name="Land M."/>
            <person name="Brambilla E.M."/>
            <person name="Rohde M."/>
            <person name="Spring S."/>
            <person name="Goker M."/>
            <person name="Detter J.C."/>
            <person name="Bristow J."/>
            <person name="Eisen J.A."/>
            <person name="Markowitz V."/>
            <person name="Hugenholtz P."/>
            <person name="Kyrpides N.C."/>
            <person name="Klenk H.P."/>
            <person name="Woyke T."/>
        </authorList>
    </citation>
    <scope>NUCLEOTIDE SEQUENCE [LARGE SCALE GENOMIC DNA]</scope>
    <source>
        <strain evidence="2">DSM 2844</strain>
    </source>
</reference>
<dbReference type="AlphaFoldDB" id="J0NX21"/>
<evidence type="ECO:0000313" key="2">
    <source>
        <dbReference type="Proteomes" id="UP000005113"/>
    </source>
</evidence>
<dbReference type="InterPro" id="IPR025455">
    <property type="entry name" value="DUF4276"/>
</dbReference>
<dbReference type="OrthoDB" id="9801478at2"/>
<dbReference type="HOGENOM" id="CLU_108966_0_0_10"/>
<organism evidence="1 2">
    <name type="scientific">Saprospira grandis DSM 2844</name>
    <dbReference type="NCBI Taxonomy" id="694433"/>
    <lineage>
        <taxon>Bacteria</taxon>
        <taxon>Pseudomonadati</taxon>
        <taxon>Bacteroidota</taxon>
        <taxon>Saprospiria</taxon>
        <taxon>Saprospirales</taxon>
        <taxon>Saprospiraceae</taxon>
        <taxon>Saprospira</taxon>
    </lineage>
</organism>
<proteinExistence type="predicted"/>
<evidence type="ECO:0000313" key="1">
    <source>
        <dbReference type="EMBL" id="EJF52049.1"/>
    </source>
</evidence>